<dbReference type="PANTHER" id="PTHR11439:SF483">
    <property type="entry name" value="PEPTIDE SYNTHASE GLIP-LIKE, PUTATIVE (AFU_ORTHOLOGUE AFUA_3G12920)-RELATED"/>
    <property type="match status" value="1"/>
</dbReference>
<dbReference type="CDD" id="cd09272">
    <property type="entry name" value="RNase_HI_RT_Ty1"/>
    <property type="match status" value="1"/>
</dbReference>
<comment type="caution">
    <text evidence="1">The sequence shown here is derived from an EMBL/GenBank/DDBJ whole genome shotgun (WGS) entry which is preliminary data.</text>
</comment>
<dbReference type="Proteomes" id="UP001227192">
    <property type="component" value="Unassembled WGS sequence"/>
</dbReference>
<accession>A0AAI9T5Z8</accession>
<dbReference type="EMBL" id="LACB01001332">
    <property type="protein sequence ID" value="KAJ9480544.1"/>
    <property type="molecule type" value="Genomic_DNA"/>
</dbReference>
<gene>
    <name evidence="1" type="ORF">VN97_g13011</name>
</gene>
<sequence length="207" mass="23006">MLGTREDVAYAVSVASSSLASPGPQHIKLAQRILRYLKGTKSLRLAYKGQPQKLKGFTDAGWGRCRDTRRSTAGYLFNIGSGAISWQSKRQGVVALSTCEVELLGQTQATKEASWLGRHLNELNMNQGINATTICGDNQGAIALSLNPQYHSRTKHMEIQRKWQGEVQDNGTVKLKYIPTPEQIADGFTKPLARERFEWFRKGLGVE</sequence>
<evidence type="ECO:0000313" key="2">
    <source>
        <dbReference type="Proteomes" id="UP001227192"/>
    </source>
</evidence>
<reference evidence="1" key="1">
    <citation type="submission" date="2015-06" db="EMBL/GenBank/DDBJ databases">
        <authorList>
            <person name="Nguyen H."/>
        </authorList>
    </citation>
    <scope>NUCLEOTIDE SEQUENCE</scope>
    <source>
        <strain evidence="1">DAOM 180753</strain>
    </source>
</reference>
<keyword evidence="2" id="KW-1185">Reference proteome</keyword>
<proteinExistence type="predicted"/>
<evidence type="ECO:0000313" key="1">
    <source>
        <dbReference type="EMBL" id="KAJ9480544.1"/>
    </source>
</evidence>
<reference evidence="1" key="2">
    <citation type="journal article" date="2016" name="Fungal Biol.">
        <title>Ochratoxin A production by Penicillium thymicola.</title>
        <authorList>
            <person name="Nguyen H.D.T."/>
            <person name="McMullin D.R."/>
            <person name="Ponomareva E."/>
            <person name="Riley R."/>
            <person name="Pomraning K.R."/>
            <person name="Baker S.E."/>
            <person name="Seifert K.A."/>
        </authorList>
    </citation>
    <scope>NUCLEOTIDE SEQUENCE</scope>
    <source>
        <strain evidence="1">DAOM 180753</strain>
    </source>
</reference>
<protein>
    <submittedName>
        <fullName evidence="1">Uncharacterized protein</fullName>
    </submittedName>
</protein>
<name>A0AAI9T5Z8_PENTH</name>
<dbReference type="PANTHER" id="PTHR11439">
    <property type="entry name" value="GAG-POL-RELATED RETROTRANSPOSON"/>
    <property type="match status" value="1"/>
</dbReference>
<dbReference type="AlphaFoldDB" id="A0AAI9T5Z8"/>
<organism evidence="1 2">
    <name type="scientific">Penicillium thymicola</name>
    <dbReference type="NCBI Taxonomy" id="293382"/>
    <lineage>
        <taxon>Eukaryota</taxon>
        <taxon>Fungi</taxon>
        <taxon>Dikarya</taxon>
        <taxon>Ascomycota</taxon>
        <taxon>Pezizomycotina</taxon>
        <taxon>Eurotiomycetes</taxon>
        <taxon>Eurotiomycetidae</taxon>
        <taxon>Eurotiales</taxon>
        <taxon>Aspergillaceae</taxon>
        <taxon>Penicillium</taxon>
    </lineage>
</organism>